<evidence type="ECO:0000313" key="3">
    <source>
        <dbReference type="Proteomes" id="UP000235093"/>
    </source>
</evidence>
<evidence type="ECO:0000313" key="2">
    <source>
        <dbReference type="EMBL" id="PLT74655.1"/>
    </source>
</evidence>
<dbReference type="GO" id="GO:0016070">
    <property type="term" value="P:RNA metabolic process"/>
    <property type="evidence" value="ECO:0007669"/>
    <property type="project" value="InterPro"/>
</dbReference>
<comment type="caution">
    <text evidence="2">The sequence shown here is derived from an EMBL/GenBank/DDBJ whole genome shotgun (WGS) entry which is preliminary data.</text>
</comment>
<reference evidence="2 3" key="1">
    <citation type="journal article" date="2017" name="Genome Med.">
        <title>A novel Ruminococcus gnavus clade enriched in inflammatory bowel disease patients.</title>
        <authorList>
            <person name="Hall A.B."/>
            <person name="Yassour M."/>
            <person name="Sauk J."/>
            <person name="Garner A."/>
            <person name="Jiang X."/>
            <person name="Arthur T."/>
            <person name="Lagoudas G.K."/>
            <person name="Vatanen T."/>
            <person name="Fornelos N."/>
            <person name="Wilson R."/>
            <person name="Bertha M."/>
            <person name="Cohen M."/>
            <person name="Garber J."/>
            <person name="Khalili H."/>
            <person name="Gevers D."/>
            <person name="Ananthakrishnan A.N."/>
            <person name="Kugathasan S."/>
            <person name="Lander E.S."/>
            <person name="Blainey P."/>
            <person name="Vlamakis H."/>
            <person name="Xavier R.J."/>
            <person name="Huttenhower C."/>
        </authorList>
    </citation>
    <scope>NUCLEOTIDE SEQUENCE [LARGE SCALE GENOMIC DNA]</scope>
    <source>
        <strain evidence="2 3">RJX1125</strain>
    </source>
</reference>
<protein>
    <recommendedName>
        <fullName evidence="1">Toxin SymE-like domain-containing protein</fullName>
    </recommendedName>
</protein>
<dbReference type="EMBL" id="NIHT01000013">
    <property type="protein sequence ID" value="PLT74655.1"/>
    <property type="molecule type" value="Genomic_DNA"/>
</dbReference>
<feature type="domain" description="Toxin SymE-like" evidence="1">
    <location>
        <begin position="7"/>
        <end position="56"/>
    </location>
</feature>
<dbReference type="RefSeq" id="WP_101884057.1">
    <property type="nucleotide sequence ID" value="NZ_JAPRAW010000006.1"/>
</dbReference>
<sequence>MAFKKFRKMKVYNVSGYNYKDTPTIILKGDWLKETGFDIGSLIQVECENGKLIITPREPEEVEYHAPCGKCMMVAEDCKWYGKKGRK</sequence>
<dbReference type="Pfam" id="PF08845">
    <property type="entry name" value="SymE_toxin"/>
    <property type="match status" value="1"/>
</dbReference>
<proteinExistence type="predicted"/>
<name>A0A2N5PHS5_MEDGN</name>
<dbReference type="GO" id="GO:0016788">
    <property type="term" value="F:hydrolase activity, acting on ester bonds"/>
    <property type="evidence" value="ECO:0007669"/>
    <property type="project" value="InterPro"/>
</dbReference>
<gene>
    <name evidence="2" type="ORF">CDL23_09520</name>
</gene>
<dbReference type="Proteomes" id="UP000235093">
    <property type="component" value="Unassembled WGS sequence"/>
</dbReference>
<organism evidence="2 3">
    <name type="scientific">Mediterraneibacter gnavus</name>
    <name type="common">Ruminococcus gnavus</name>
    <dbReference type="NCBI Taxonomy" id="33038"/>
    <lineage>
        <taxon>Bacteria</taxon>
        <taxon>Bacillati</taxon>
        <taxon>Bacillota</taxon>
        <taxon>Clostridia</taxon>
        <taxon>Lachnospirales</taxon>
        <taxon>Lachnospiraceae</taxon>
        <taxon>Mediterraneibacter</taxon>
    </lineage>
</organism>
<evidence type="ECO:0000259" key="1">
    <source>
        <dbReference type="Pfam" id="PF08845"/>
    </source>
</evidence>
<dbReference type="GO" id="GO:0005737">
    <property type="term" value="C:cytoplasm"/>
    <property type="evidence" value="ECO:0007669"/>
    <property type="project" value="InterPro"/>
</dbReference>
<dbReference type="InterPro" id="IPR014944">
    <property type="entry name" value="Toxin_SymE-like"/>
</dbReference>
<dbReference type="GO" id="GO:0003723">
    <property type="term" value="F:RNA binding"/>
    <property type="evidence" value="ECO:0007669"/>
    <property type="project" value="InterPro"/>
</dbReference>
<dbReference type="AlphaFoldDB" id="A0A2N5PHS5"/>
<accession>A0A2N5PHS5</accession>